<feature type="compositionally biased region" description="Polar residues" evidence="1">
    <location>
        <begin position="1"/>
        <end position="15"/>
    </location>
</feature>
<protein>
    <submittedName>
        <fullName evidence="2">Uncharacterized protein</fullName>
    </submittedName>
</protein>
<evidence type="ECO:0000313" key="2">
    <source>
        <dbReference type="EMBL" id="ORZ38656.1"/>
    </source>
</evidence>
<feature type="region of interest" description="Disordered" evidence="1">
    <location>
        <begin position="1"/>
        <end position="43"/>
    </location>
</feature>
<dbReference type="EMBL" id="MCFL01000008">
    <property type="protein sequence ID" value="ORZ38656.1"/>
    <property type="molecule type" value="Genomic_DNA"/>
</dbReference>
<sequence length="357" mass="39924">MTLKFLSSASMLRPNSRSSLGLRRQSSKNNSGRHLLATPLKTPKKPSIPTTYVYHSCIKGAAHDSFTATGDAHFPTALRSTGTQTTAKIRSIQNHVTMKWDQPQPSRYISFSLSLSWSIYNQLKHEYMCGTLGDKPRYTSVCTPWTLYALEVPTSELHAFDGRFPLAKNMTSAGELQFGYLQILVKRYAKVVIASGLRQASIDWFAAQFDKAKVKAAAKGKVVAPTYPYRDWLRHISKTAQGVKWVQVDTTDPVKLWRDGEKSDAQVAEAVNKALAKNPVPERSVSTSAAEAAAAARDMALARQRLYQAEQEARRKSRYNGNNYNMGYGTVAEAQEEEELRARGIDPYGEELCYEWL</sequence>
<dbReference type="AlphaFoldDB" id="A0A1Y2HVL7"/>
<proteinExistence type="predicted"/>
<comment type="caution">
    <text evidence="2">The sequence shown here is derived from an EMBL/GenBank/DDBJ whole genome shotgun (WGS) entry which is preliminary data.</text>
</comment>
<dbReference type="Proteomes" id="UP000193411">
    <property type="component" value="Unassembled WGS sequence"/>
</dbReference>
<gene>
    <name evidence="2" type="ORF">BCR44DRAFT_1428687</name>
</gene>
<evidence type="ECO:0000313" key="3">
    <source>
        <dbReference type="Proteomes" id="UP000193411"/>
    </source>
</evidence>
<reference evidence="2 3" key="1">
    <citation type="submission" date="2016-07" db="EMBL/GenBank/DDBJ databases">
        <title>Pervasive Adenine N6-methylation of Active Genes in Fungi.</title>
        <authorList>
            <consortium name="DOE Joint Genome Institute"/>
            <person name="Mondo S.J."/>
            <person name="Dannebaum R.O."/>
            <person name="Kuo R.C."/>
            <person name="Labutti K."/>
            <person name="Haridas S."/>
            <person name="Kuo A."/>
            <person name="Salamov A."/>
            <person name="Ahrendt S.R."/>
            <person name="Lipzen A."/>
            <person name="Sullivan W."/>
            <person name="Andreopoulos W.B."/>
            <person name="Clum A."/>
            <person name="Lindquist E."/>
            <person name="Daum C."/>
            <person name="Ramamoorthy G.K."/>
            <person name="Gryganskyi A."/>
            <person name="Culley D."/>
            <person name="Magnuson J.K."/>
            <person name="James T.Y."/>
            <person name="O'Malley M.A."/>
            <person name="Stajich J.E."/>
            <person name="Spatafora J.W."/>
            <person name="Visel A."/>
            <person name="Grigoriev I.V."/>
        </authorList>
    </citation>
    <scope>NUCLEOTIDE SEQUENCE [LARGE SCALE GENOMIC DNA]</scope>
    <source>
        <strain evidence="2 3">PL171</strain>
    </source>
</reference>
<organism evidence="2 3">
    <name type="scientific">Catenaria anguillulae PL171</name>
    <dbReference type="NCBI Taxonomy" id="765915"/>
    <lineage>
        <taxon>Eukaryota</taxon>
        <taxon>Fungi</taxon>
        <taxon>Fungi incertae sedis</taxon>
        <taxon>Blastocladiomycota</taxon>
        <taxon>Blastocladiomycetes</taxon>
        <taxon>Blastocladiales</taxon>
        <taxon>Catenariaceae</taxon>
        <taxon>Catenaria</taxon>
    </lineage>
</organism>
<accession>A0A1Y2HVL7</accession>
<name>A0A1Y2HVL7_9FUNG</name>
<keyword evidence="3" id="KW-1185">Reference proteome</keyword>
<evidence type="ECO:0000256" key="1">
    <source>
        <dbReference type="SAM" id="MobiDB-lite"/>
    </source>
</evidence>